<keyword evidence="18" id="KW-1185">Reference proteome</keyword>
<dbReference type="GO" id="GO:0003341">
    <property type="term" value="P:cilium movement"/>
    <property type="evidence" value="ECO:0007669"/>
    <property type="project" value="TreeGrafter"/>
</dbReference>
<evidence type="ECO:0000256" key="16">
    <source>
        <dbReference type="SAM" id="MobiDB-lite"/>
    </source>
</evidence>
<dbReference type="SUPFAM" id="SSF50978">
    <property type="entry name" value="WD40 repeat-like"/>
    <property type="match status" value="1"/>
</dbReference>
<dbReference type="GO" id="GO:0045503">
    <property type="term" value="F:dynein light chain binding"/>
    <property type="evidence" value="ECO:0007669"/>
    <property type="project" value="TreeGrafter"/>
</dbReference>
<keyword evidence="10" id="KW-0966">Cell projection</keyword>
<dbReference type="SMART" id="SM00320">
    <property type="entry name" value="WD40"/>
    <property type="match status" value="4"/>
</dbReference>
<comment type="subcellular location">
    <subcellularLocation>
        <location evidence="1">Cytoplasm</location>
        <location evidence="1">Cytoskeleton</location>
        <location evidence="1">Cilium axoneme</location>
    </subcellularLocation>
</comment>
<organism evidence="17 18">
    <name type="scientific">Bos indicus x Bos taurus</name>
    <name type="common">Hybrid cattle</name>
    <dbReference type="NCBI Taxonomy" id="30522"/>
    <lineage>
        <taxon>Eukaryota</taxon>
        <taxon>Metazoa</taxon>
        <taxon>Chordata</taxon>
        <taxon>Craniata</taxon>
        <taxon>Vertebrata</taxon>
        <taxon>Euteleostomi</taxon>
        <taxon>Mammalia</taxon>
        <taxon>Eutheria</taxon>
        <taxon>Laurasiatheria</taxon>
        <taxon>Artiodactyla</taxon>
        <taxon>Ruminantia</taxon>
        <taxon>Pecora</taxon>
        <taxon>Bovidae</taxon>
        <taxon>Bovinae</taxon>
        <taxon>Bos</taxon>
    </lineage>
</organism>
<dbReference type="InterPro" id="IPR050687">
    <property type="entry name" value="Dynein_IC"/>
</dbReference>
<name>A0A4W2DB69_BOBOX</name>
<dbReference type="FunFam" id="2.130.10.10:FF:000251">
    <property type="entry name" value="Dynein axonemal intermediate chain 1"/>
    <property type="match status" value="1"/>
</dbReference>
<evidence type="ECO:0000256" key="13">
    <source>
        <dbReference type="ARBA" id="ARBA00072661"/>
    </source>
</evidence>
<evidence type="ECO:0000256" key="1">
    <source>
        <dbReference type="ARBA" id="ARBA00004430"/>
    </source>
</evidence>
<comment type="subunit">
    <text evidence="12">Consists of at least two heavy chains and a number of intermediate and light chains. Interacts with BICD2. Interacts with CFAP45 and CFAP52. Interacts with CFAP53.</text>
</comment>
<dbReference type="FunFam" id="2.130.10.10:FF:000349">
    <property type="entry name" value="Dynein axonemal intermediate chain 1"/>
    <property type="match status" value="1"/>
</dbReference>
<keyword evidence="6" id="KW-0677">Repeat</keyword>
<dbReference type="Proteomes" id="UP000314981">
    <property type="component" value="Chromosome 8"/>
</dbReference>
<dbReference type="InterPro" id="IPR036322">
    <property type="entry name" value="WD40_repeat_dom_sf"/>
</dbReference>
<comment type="function">
    <text evidence="11">Part of the dynein complex of respiratory cilia.</text>
</comment>
<gene>
    <name evidence="17" type="primary">DNAI1</name>
</gene>
<proteinExistence type="inferred from homology"/>
<keyword evidence="9" id="KW-0206">Cytoskeleton</keyword>
<dbReference type="InterPro" id="IPR001680">
    <property type="entry name" value="WD40_rpt"/>
</dbReference>
<evidence type="ECO:0000256" key="10">
    <source>
        <dbReference type="ARBA" id="ARBA00023273"/>
    </source>
</evidence>
<evidence type="ECO:0000256" key="5">
    <source>
        <dbReference type="ARBA" id="ARBA00022701"/>
    </source>
</evidence>
<evidence type="ECO:0000256" key="9">
    <source>
        <dbReference type="ARBA" id="ARBA00023212"/>
    </source>
</evidence>
<reference evidence="17 18" key="1">
    <citation type="submission" date="2018-11" db="EMBL/GenBank/DDBJ databases">
        <title>Haplotype-resolved cattle genomes.</title>
        <authorList>
            <person name="Low W.Y."/>
            <person name="Tearle R."/>
            <person name="Bickhart D.M."/>
            <person name="Rosen B.D."/>
            <person name="Koren S."/>
            <person name="Rhie A."/>
            <person name="Hiendleder S."/>
            <person name="Phillippy A.M."/>
            <person name="Smith T.P.L."/>
            <person name="Williams J.L."/>
        </authorList>
    </citation>
    <scope>NUCLEOTIDE SEQUENCE [LARGE SCALE GENOMIC DNA]</scope>
</reference>
<keyword evidence="4 15" id="KW-0853">WD repeat</keyword>
<reference evidence="17" key="3">
    <citation type="submission" date="2025-09" db="UniProtKB">
        <authorList>
            <consortium name="Ensembl"/>
        </authorList>
    </citation>
    <scope>IDENTIFICATION</scope>
</reference>
<dbReference type="GO" id="GO:0005874">
    <property type="term" value="C:microtubule"/>
    <property type="evidence" value="ECO:0007669"/>
    <property type="project" value="UniProtKB-KW"/>
</dbReference>
<evidence type="ECO:0000256" key="4">
    <source>
        <dbReference type="ARBA" id="ARBA00022574"/>
    </source>
</evidence>
<sequence length="840" mass="94978">MLPASSKMPHKQPPPPRKQSISMGRGARKRDEDSGTEVGEGTDEWVQSKATVKPPDQLDLTDAELKEEFTRILTANNPHAPQNIVRYSFKEGTYKLIGFVDQLAVHFTQVGNLIPKDSDEGRRQHYRDELAASSQESAKVVISETEILEEEEEPKEVEAGSQTDVPIVEVQYNIAVHPTPSLEEEMATYSSILPGKSHGQRSLAGFGPWGHKESDTTEHALAHPLRLQLWQEALRTLGGWGLKVRSEEATVPRPLASSFPHIPILPQDMTSPHSPPHTTFFSQLSPGPVGLFFSSQASEKMAEEELMTPKQPKERKLTNKFNFSERASQTFNNPLRDRECQMEPPPRTNFSATANQWEIYDAYMEELEKQEKTKEKEKTKTPVAKKMGKMAMRKMTSMESQSDDITKVTQAAKIVERMVNQNTYDDVAQDFKYYEDAADEYRDQEGTLLPLWKFQNDKAKRLAVTALCWNPKYNDLFAVGHGSYDFMKQSRGMLLLYSMKNPSFPEYIFSSESGIMCLDMHVDHPYLVVVGHYDGNVAIYNLKKPHSQPSFRSSAKSGKHTDPVWQVRWQKDDMDHNLNFFSVSSDGRIVSWTLVKSELVHTDVIKLKVEGSTTEGLEGLQIHTVGCGTAFDFHREIDYLFLVGTEEGKIYKCSKSYSSQFLDTYDAHNMAVDAVSWNPYHTKVFMSCSSDWTVKIWDHTIKTPMFIYDLNSAVGDVAWAPYSSTVFAAVTTNGKTHVFDLSINKYEAICNQPVVAKKKNKLTHVQFNPIHPIIIVGDDRGHVTCLKLSPNLRKMPKVQSWGIWAAKKESLQVGRGVVGERKGRSQGIAPGFWLWRPRAG</sequence>
<dbReference type="InterPro" id="IPR015943">
    <property type="entry name" value="WD40/YVTN_repeat-like_dom_sf"/>
</dbReference>
<evidence type="ECO:0000256" key="3">
    <source>
        <dbReference type="ARBA" id="ARBA00022490"/>
    </source>
</evidence>
<keyword evidence="7" id="KW-0243">Dynein</keyword>
<dbReference type="Ensembl" id="ENSBIXT00000050012.1">
    <property type="protein sequence ID" value="ENSBIXP00000021506.1"/>
    <property type="gene ID" value="ENSBIXG00000024585.1"/>
</dbReference>
<evidence type="ECO:0000313" key="17">
    <source>
        <dbReference type="Ensembl" id="ENSBIXP00000021506.1"/>
    </source>
</evidence>
<evidence type="ECO:0000256" key="8">
    <source>
        <dbReference type="ARBA" id="ARBA00023175"/>
    </source>
</evidence>
<dbReference type="STRING" id="30522.A0A4W2DB69"/>
<dbReference type="GO" id="GO:0045504">
    <property type="term" value="F:dynein heavy chain binding"/>
    <property type="evidence" value="ECO:0007669"/>
    <property type="project" value="TreeGrafter"/>
</dbReference>
<evidence type="ECO:0000256" key="7">
    <source>
        <dbReference type="ARBA" id="ARBA00023017"/>
    </source>
</evidence>
<evidence type="ECO:0000256" key="12">
    <source>
        <dbReference type="ARBA" id="ARBA00061734"/>
    </source>
</evidence>
<evidence type="ECO:0000256" key="2">
    <source>
        <dbReference type="ARBA" id="ARBA00011059"/>
    </source>
</evidence>
<dbReference type="GO" id="GO:0036157">
    <property type="term" value="C:outer dynein arm"/>
    <property type="evidence" value="ECO:0007669"/>
    <property type="project" value="TreeGrafter"/>
</dbReference>
<dbReference type="Pfam" id="PF00400">
    <property type="entry name" value="WD40"/>
    <property type="match status" value="2"/>
</dbReference>
<reference evidence="17" key="2">
    <citation type="submission" date="2025-08" db="UniProtKB">
        <authorList>
            <consortium name="Ensembl"/>
        </authorList>
    </citation>
    <scope>IDENTIFICATION</scope>
</reference>
<keyword evidence="3" id="KW-0963">Cytoplasm</keyword>
<dbReference type="PROSITE" id="PS50082">
    <property type="entry name" value="WD_REPEATS_2"/>
    <property type="match status" value="1"/>
</dbReference>
<accession>A0A4W2DB69</accession>
<evidence type="ECO:0000256" key="6">
    <source>
        <dbReference type="ARBA" id="ARBA00022737"/>
    </source>
</evidence>
<comment type="similarity">
    <text evidence="2">Belongs to the dynein intermediate chain family.</text>
</comment>
<dbReference type="PROSITE" id="PS50294">
    <property type="entry name" value="WD_REPEATS_REGION"/>
    <property type="match status" value="1"/>
</dbReference>
<keyword evidence="8" id="KW-0505">Motor protein</keyword>
<feature type="repeat" description="WD" evidence="15">
    <location>
        <begin position="665"/>
        <end position="698"/>
    </location>
</feature>
<keyword evidence="5" id="KW-0493">Microtubule</keyword>
<dbReference type="AlphaFoldDB" id="A0A4W2DB69"/>
<dbReference type="PANTHER" id="PTHR12442">
    <property type="entry name" value="DYNEIN INTERMEDIATE CHAIN"/>
    <property type="match status" value="1"/>
</dbReference>
<feature type="region of interest" description="Disordered" evidence="16">
    <location>
        <begin position="1"/>
        <end position="59"/>
    </location>
</feature>
<evidence type="ECO:0000256" key="15">
    <source>
        <dbReference type="PROSITE-ProRule" id="PRU00221"/>
    </source>
</evidence>
<dbReference type="GO" id="GO:0007368">
    <property type="term" value="P:determination of left/right symmetry"/>
    <property type="evidence" value="ECO:0007669"/>
    <property type="project" value="UniProtKB-ARBA"/>
</dbReference>
<dbReference type="PANTHER" id="PTHR12442:SF11">
    <property type="entry name" value="DYNEIN AXONEMAL INTERMEDIATE CHAIN 1"/>
    <property type="match status" value="1"/>
</dbReference>
<evidence type="ECO:0000313" key="18">
    <source>
        <dbReference type="Proteomes" id="UP000314981"/>
    </source>
</evidence>
<dbReference type="Gene3D" id="2.130.10.10">
    <property type="entry name" value="YVTN repeat-like/Quinoprotein amine dehydrogenase"/>
    <property type="match status" value="2"/>
</dbReference>
<dbReference type="GO" id="GO:0036158">
    <property type="term" value="P:outer dynein arm assembly"/>
    <property type="evidence" value="ECO:0007669"/>
    <property type="project" value="TreeGrafter"/>
</dbReference>
<evidence type="ECO:0000256" key="11">
    <source>
        <dbReference type="ARBA" id="ARBA00053763"/>
    </source>
</evidence>
<protein>
    <recommendedName>
        <fullName evidence="13">Dynein axonemal intermediate chain 1</fullName>
    </recommendedName>
    <alternativeName>
        <fullName evidence="14">Axonemal dynein intermediate chain 1</fullName>
    </alternativeName>
</protein>
<evidence type="ECO:0000256" key="14">
    <source>
        <dbReference type="ARBA" id="ARBA00080372"/>
    </source>
</evidence>